<feature type="domain" description="Peptidase M12B" evidence="4">
    <location>
        <begin position="48"/>
        <end position="206"/>
    </location>
</feature>
<feature type="region of interest" description="Disordered" evidence="2">
    <location>
        <begin position="407"/>
        <end position="426"/>
    </location>
</feature>
<organism evidence="5 6">
    <name type="scientific">Loa loa</name>
    <name type="common">Eye worm</name>
    <name type="synonym">Filaria loa</name>
    <dbReference type="NCBI Taxonomy" id="7209"/>
    <lineage>
        <taxon>Eukaryota</taxon>
        <taxon>Metazoa</taxon>
        <taxon>Ecdysozoa</taxon>
        <taxon>Nematoda</taxon>
        <taxon>Chromadorea</taxon>
        <taxon>Rhabditida</taxon>
        <taxon>Spirurina</taxon>
        <taxon>Spiruromorpha</taxon>
        <taxon>Filarioidea</taxon>
        <taxon>Onchocercidae</taxon>
        <taxon>Loa</taxon>
    </lineage>
</organism>
<dbReference type="Gene3D" id="4.10.70.10">
    <property type="entry name" value="Disintegrin domain"/>
    <property type="match status" value="1"/>
</dbReference>
<dbReference type="WBParaSite" id="EN70_10396">
    <property type="protein sequence ID" value="EN70_10396"/>
    <property type="gene ID" value="EN70_10396"/>
</dbReference>
<dbReference type="InterPro" id="IPR036436">
    <property type="entry name" value="Disintegrin_dom_sf"/>
</dbReference>
<feature type="region of interest" description="Disordered" evidence="2">
    <location>
        <begin position="578"/>
        <end position="600"/>
    </location>
</feature>
<name>A0A1I7V6F9_LOALO</name>
<keyword evidence="3" id="KW-0472">Membrane</keyword>
<proteinExistence type="predicted"/>
<feature type="binding site" evidence="1">
    <location>
        <position position="170"/>
    </location>
    <ligand>
        <name>Zn(2+)</name>
        <dbReference type="ChEBI" id="CHEBI:29105"/>
        <note>catalytic</note>
    </ligand>
</feature>
<feature type="region of interest" description="Disordered" evidence="2">
    <location>
        <begin position="436"/>
        <end position="463"/>
    </location>
</feature>
<feature type="compositionally biased region" description="Pro residues" evidence="2">
    <location>
        <begin position="412"/>
        <end position="422"/>
    </location>
</feature>
<accession>A0A1I7V6F9</accession>
<evidence type="ECO:0000313" key="5">
    <source>
        <dbReference type="Proteomes" id="UP000095285"/>
    </source>
</evidence>
<dbReference type="GO" id="GO:0046872">
    <property type="term" value="F:metal ion binding"/>
    <property type="evidence" value="ECO:0007669"/>
    <property type="project" value="UniProtKB-KW"/>
</dbReference>
<dbReference type="PROSITE" id="PS50215">
    <property type="entry name" value="ADAM_MEPRO"/>
    <property type="match status" value="1"/>
</dbReference>
<dbReference type="InterPro" id="IPR024079">
    <property type="entry name" value="MetalloPept_cat_dom_sf"/>
</dbReference>
<dbReference type="GO" id="GO:0004222">
    <property type="term" value="F:metalloendopeptidase activity"/>
    <property type="evidence" value="ECO:0007669"/>
    <property type="project" value="InterPro"/>
</dbReference>
<comment type="caution">
    <text evidence="1">Lacks conserved residue(s) required for the propagation of feature annotation.</text>
</comment>
<dbReference type="PANTHER" id="PTHR11905">
    <property type="entry name" value="ADAM A DISINTEGRIN AND METALLOPROTEASE DOMAIN"/>
    <property type="match status" value="1"/>
</dbReference>
<dbReference type="AlphaFoldDB" id="A0A1I7V6F9"/>
<keyword evidence="5" id="KW-1185">Reference proteome</keyword>
<feature type="compositionally biased region" description="Pro residues" evidence="2">
    <location>
        <begin position="448"/>
        <end position="459"/>
    </location>
</feature>
<dbReference type="PANTHER" id="PTHR11905:SF250">
    <property type="entry name" value="PEPTIDASE M12B DOMAIN-CONTAINING PROTEIN"/>
    <property type="match status" value="1"/>
</dbReference>
<keyword evidence="3" id="KW-0812">Transmembrane</keyword>
<dbReference type="GO" id="GO:0006508">
    <property type="term" value="P:proteolysis"/>
    <property type="evidence" value="ECO:0007669"/>
    <property type="project" value="InterPro"/>
</dbReference>
<evidence type="ECO:0000259" key="4">
    <source>
        <dbReference type="PROSITE" id="PS50215"/>
    </source>
</evidence>
<reference evidence="6" key="2">
    <citation type="submission" date="2016-11" db="UniProtKB">
        <authorList>
            <consortium name="WormBaseParasite"/>
        </authorList>
    </citation>
    <scope>IDENTIFICATION</scope>
</reference>
<keyword evidence="3" id="KW-1133">Transmembrane helix</keyword>
<keyword evidence="1" id="KW-0862">Zinc</keyword>
<dbReference type="eggNOG" id="KOG3607">
    <property type="taxonomic scope" value="Eukaryota"/>
</dbReference>
<dbReference type="SUPFAM" id="SSF55486">
    <property type="entry name" value="Metalloproteases ('zincins'), catalytic domain"/>
    <property type="match status" value="1"/>
</dbReference>
<evidence type="ECO:0000256" key="1">
    <source>
        <dbReference type="PROSITE-ProRule" id="PRU00276"/>
    </source>
</evidence>
<reference evidence="5" key="1">
    <citation type="submission" date="2012-04" db="EMBL/GenBank/DDBJ databases">
        <title>The Genome Sequence of Loa loa.</title>
        <authorList>
            <consortium name="The Broad Institute Genome Sequencing Platform"/>
            <consortium name="Broad Institute Genome Sequencing Center for Infectious Disease"/>
            <person name="Nutman T.B."/>
            <person name="Fink D.L."/>
            <person name="Russ C."/>
            <person name="Young S."/>
            <person name="Zeng Q."/>
            <person name="Gargeya S."/>
            <person name="Alvarado L."/>
            <person name="Berlin A."/>
            <person name="Chapman S.B."/>
            <person name="Chen Z."/>
            <person name="Freedman E."/>
            <person name="Gellesch M."/>
            <person name="Goldberg J."/>
            <person name="Griggs A."/>
            <person name="Gujja S."/>
            <person name="Heilman E.R."/>
            <person name="Heiman D."/>
            <person name="Howarth C."/>
            <person name="Mehta T."/>
            <person name="Neiman D."/>
            <person name="Pearson M."/>
            <person name="Roberts A."/>
            <person name="Saif S."/>
            <person name="Shea T."/>
            <person name="Shenoy N."/>
            <person name="Sisk P."/>
            <person name="Stolte C."/>
            <person name="Sykes S."/>
            <person name="White J."/>
            <person name="Yandava C."/>
            <person name="Haas B."/>
            <person name="Henn M.R."/>
            <person name="Nusbaum C."/>
            <person name="Birren B."/>
        </authorList>
    </citation>
    <scope>NUCLEOTIDE SEQUENCE [LARGE SCALE GENOMIC DNA]</scope>
</reference>
<feature type="transmembrane region" description="Helical" evidence="3">
    <location>
        <begin position="288"/>
        <end position="310"/>
    </location>
</feature>
<evidence type="ECO:0000313" key="6">
    <source>
        <dbReference type="WBParaSite" id="EN70_10396"/>
    </source>
</evidence>
<dbReference type="Gene3D" id="3.40.390.10">
    <property type="entry name" value="Collagenase (Catalytic Domain)"/>
    <property type="match status" value="1"/>
</dbReference>
<dbReference type="Proteomes" id="UP000095285">
    <property type="component" value="Unassembled WGS sequence"/>
</dbReference>
<feature type="active site" evidence="1">
    <location>
        <position position="171"/>
    </location>
</feature>
<evidence type="ECO:0000256" key="3">
    <source>
        <dbReference type="SAM" id="Phobius"/>
    </source>
</evidence>
<protein>
    <submittedName>
        <fullName evidence="6">Peptidase M12B domain-containing protein</fullName>
    </submittedName>
</protein>
<dbReference type="InterPro" id="IPR001590">
    <property type="entry name" value="Peptidase_M12B"/>
</dbReference>
<dbReference type="Pfam" id="PF01421">
    <property type="entry name" value="Reprolysin"/>
    <property type="match status" value="1"/>
</dbReference>
<evidence type="ECO:0000256" key="2">
    <source>
        <dbReference type="SAM" id="MobiDB-lite"/>
    </source>
</evidence>
<sequence length="625" mass="70852">MNDNLIGSDVTDQHEIQERISRRSRREPAIWGDPAPDYSAVQLNGYIHFLNALIFVDSKITNHYRSNMEKIKRDVMKLIQEANNYFYQINIRIIVVDILQTLRNDLSLYTFEEYRNRRISKLPVHDFAALISYRYAGGLAFVNGMCTSKTVMLCGFYPHNPSAMGGIFFHEVAHLLGVPHRNSTNLIDVPNCSCPITGSTTISGCLKIPGYDHDCTLQQMVNMLEKNRCLRHVKTISFFSTQHKVEKSLPLCGNGVIEGKEECDCGLRKLCRNWNCRADECLQIVKTWQMYICGWIATVLIVTVIIIYVIRRYFCLCCDTLTNYSCGIYCPSNLLKLLSNLKSIIRPKNRHFWHQPDSNYAKSLRRTGNGIIVAKHHFIGIPHKLDSNGIAVLIAPNDKECLIRKSTITRPTQPPPPPPPPTLSARSTLNKALSSIHSEPLSSFKQSPSPPAPPLPTKPPNLSLKMIVTNSCDGTYEIPNTTRKRLSSLVQSNTVMDYTQSFDHYTVNYDDNISRKFDDDFDDDFDDSGLLSESTNDEKQQQQQSIQYTVIVPMKERLPVQEKKSMKSVPQNITKLSTREESFSSNESRGQLCPSVDTVSTGLSEEDERFISVTDIVRKFNGGKC</sequence>
<feature type="binding site" evidence="1">
    <location>
        <position position="174"/>
    </location>
    <ligand>
        <name>Zn(2+)</name>
        <dbReference type="ChEBI" id="CHEBI:29105"/>
        <note>catalytic</note>
    </ligand>
</feature>
<keyword evidence="1" id="KW-0479">Metal-binding</keyword>
<feature type="binding site" evidence="1">
    <location>
        <position position="180"/>
    </location>
    <ligand>
        <name>Zn(2+)</name>
        <dbReference type="ChEBI" id="CHEBI:29105"/>
        <note>catalytic</note>
    </ligand>
</feature>